<gene>
    <name evidence="1" type="ORF">FA046_06525</name>
</gene>
<keyword evidence="2" id="KW-1185">Reference proteome</keyword>
<dbReference type="InterPro" id="IPR025630">
    <property type="entry name" value="DUF4288"/>
</dbReference>
<organism evidence="1 2">
    <name type="scientific">Pedobacter cryophilus</name>
    <dbReference type="NCBI Taxonomy" id="2571271"/>
    <lineage>
        <taxon>Bacteria</taxon>
        <taxon>Pseudomonadati</taxon>
        <taxon>Bacteroidota</taxon>
        <taxon>Sphingobacteriia</taxon>
        <taxon>Sphingobacteriales</taxon>
        <taxon>Sphingobacteriaceae</taxon>
        <taxon>Pedobacter</taxon>
    </lineage>
</organism>
<name>A0A4U1C1C5_9SPHI</name>
<protein>
    <submittedName>
        <fullName evidence="1">DUF4288 domain-containing protein</fullName>
    </submittedName>
</protein>
<sequence length="113" mass="13468">MNWFIVKMIFQIVNQDKNSFQFDEQLRLIDAINEELALEMAYQLGQMEQEELTSRNEQTLKWKFIAVTELSHIGEIAHGKEIHYQISEPEESHSYLEMIQLKATNLKQKKHLF</sequence>
<evidence type="ECO:0000313" key="1">
    <source>
        <dbReference type="EMBL" id="TKB98767.1"/>
    </source>
</evidence>
<comment type="caution">
    <text evidence="1">The sequence shown here is derived from an EMBL/GenBank/DDBJ whole genome shotgun (WGS) entry which is preliminary data.</text>
</comment>
<evidence type="ECO:0000313" key="2">
    <source>
        <dbReference type="Proteomes" id="UP000308181"/>
    </source>
</evidence>
<reference evidence="1 2" key="1">
    <citation type="submission" date="2019-04" db="EMBL/GenBank/DDBJ databases">
        <title>Pedobacter sp. AR-3-17 sp. nov., isolated from Arctic soil.</title>
        <authorList>
            <person name="Dahal R.H."/>
            <person name="Kim D.-U."/>
        </authorList>
    </citation>
    <scope>NUCLEOTIDE SEQUENCE [LARGE SCALE GENOMIC DNA]</scope>
    <source>
        <strain evidence="1 2">AR-3-17</strain>
    </source>
</reference>
<dbReference type="Proteomes" id="UP000308181">
    <property type="component" value="Unassembled WGS sequence"/>
</dbReference>
<dbReference type="AlphaFoldDB" id="A0A4U1C1C5"/>
<accession>A0A4U1C1C5</accession>
<dbReference type="RefSeq" id="WP_136825581.1">
    <property type="nucleotide sequence ID" value="NZ_SWBP01000002.1"/>
</dbReference>
<proteinExistence type="predicted"/>
<dbReference type="Pfam" id="PF14119">
    <property type="entry name" value="DUF4288"/>
    <property type="match status" value="1"/>
</dbReference>
<dbReference type="OrthoDB" id="795527at2"/>
<dbReference type="EMBL" id="SWBP01000002">
    <property type="protein sequence ID" value="TKB98767.1"/>
    <property type="molecule type" value="Genomic_DNA"/>
</dbReference>